<keyword evidence="10" id="KW-1185">Reference proteome</keyword>
<evidence type="ECO:0000256" key="5">
    <source>
        <dbReference type="ARBA" id="ARBA00022827"/>
    </source>
</evidence>
<dbReference type="Pfam" id="PF07992">
    <property type="entry name" value="Pyr_redox_2"/>
    <property type="match status" value="2"/>
</dbReference>
<dbReference type="InterPro" id="IPR016156">
    <property type="entry name" value="FAD/NAD-linked_Rdtase_dimer_sf"/>
</dbReference>
<reference evidence="9 10" key="1">
    <citation type="submission" date="2015-04" db="EMBL/GenBank/DDBJ databases">
        <authorList>
            <person name="Syromyatnikov M.Y."/>
            <person name="Popov V.N."/>
        </authorList>
    </citation>
    <scope>NUCLEOTIDE SEQUENCE [LARGE SCALE GENOMIC DNA]</scope>
</reference>
<evidence type="ECO:0000313" key="10">
    <source>
        <dbReference type="Proteomes" id="UP000183832"/>
    </source>
</evidence>
<sequence>NPLIYCSLRNICSSPVLKCLPSESLEQKENVDKSKDRTEIIPVETSIRYLKSSSYNITYGSNPVWLPYRRNHKGLFPPHKTRKTCIRAGKISTGNPCPICRDEYLILHHQNIELLKQFISEHTGKMDSSNLKCHSEITLNTMDQDPGNNQSASLNQNNQEYECVFLIIGGGIAGISCAETIKLLAPHEKIIVISESDLVKSTFNIVHLGKYIQCFDIQEVDSKTFANNNLQIITDKLKKVVSKENVVETVDGIRVKYQFLCICTGAQPKLFQDNTANDNIFGIRDTESVQTFQNRIKKGKKFVLVGNGGIASEIAHEIRNIDIDWVIKDHHIASKFVDKGAAKFFNEHLMHNRNNEKTTTIIKRLTYEEDILTSHKKAGAALGPDWHKTIDLPENFQNNQKLKVFYGSEIKAVTKNSPADDYLITVELDNGKKLKTDFIVSATGVTPLVNFQFDTCIKTNSDGAIIVDEFMKTTIENIFAAGDVCEAGWTHSFLWHQMNLWTQAKQMGTMAGKSMVAAYKKEEIYPDFCFEMFTHVTKLFGFQVVLLGKFNGQGLNDGYDLLFRVTPDKEYIKFVLHKGRLVGAILIGETGLEETCENLILNQIDLTEFGDDILNPNIDIDDYFD</sequence>
<comment type="similarity">
    <text evidence="2">Belongs to the class-I pyridine nucleotide-disulfide oxidoreductase family. PYROXD1 subfamily.</text>
</comment>
<feature type="domain" description="FAD/NAD(P)-binding" evidence="7">
    <location>
        <begin position="166"/>
        <end position="370"/>
    </location>
</feature>
<dbReference type="InterPro" id="IPR036870">
    <property type="entry name" value="Ribosomal_bS18_sf"/>
</dbReference>
<evidence type="ECO:0000259" key="7">
    <source>
        <dbReference type="Pfam" id="PF07992"/>
    </source>
</evidence>
<dbReference type="SUPFAM" id="SSF46911">
    <property type="entry name" value="Ribosomal protein S18"/>
    <property type="match status" value="1"/>
</dbReference>
<keyword evidence="5" id="KW-0274">FAD</keyword>
<dbReference type="PANTHER" id="PTHR43429">
    <property type="entry name" value="PYRIDINE NUCLEOTIDE-DISULFIDE OXIDOREDUCTASE DOMAIN-CONTAINING"/>
    <property type="match status" value="1"/>
</dbReference>
<keyword evidence="4" id="KW-0285">Flavoprotein</keyword>
<dbReference type="PRINTS" id="PR00368">
    <property type="entry name" value="FADPNR"/>
</dbReference>
<protein>
    <recommendedName>
        <fullName evidence="3">Pyridine nucleotide-disulfide oxidoreductase domain-containing protein 1</fullName>
    </recommendedName>
</protein>
<dbReference type="InterPro" id="IPR050260">
    <property type="entry name" value="FAD-bd_OxRdtase"/>
</dbReference>
<feature type="domain" description="NADH-rubredoxin oxidoreductase C-terminal" evidence="8">
    <location>
        <begin position="538"/>
        <end position="603"/>
    </location>
</feature>
<dbReference type="Gene3D" id="3.50.50.60">
    <property type="entry name" value="FAD/NAD(P)-binding domain"/>
    <property type="match status" value="4"/>
</dbReference>
<dbReference type="STRING" id="568069.A0A1J1HDT7"/>
<name>A0A1J1HDT7_9DIPT</name>
<dbReference type="Proteomes" id="UP000183832">
    <property type="component" value="Unassembled WGS sequence"/>
</dbReference>
<evidence type="ECO:0000256" key="1">
    <source>
        <dbReference type="ARBA" id="ARBA00001974"/>
    </source>
</evidence>
<comment type="cofactor">
    <cofactor evidence="1">
        <name>FAD</name>
        <dbReference type="ChEBI" id="CHEBI:57692"/>
    </cofactor>
</comment>
<dbReference type="OrthoDB" id="202203at2759"/>
<dbReference type="InterPro" id="IPR041575">
    <property type="entry name" value="Rubredoxin_C"/>
</dbReference>
<dbReference type="PANTHER" id="PTHR43429:SF2">
    <property type="entry name" value="PYRIDINE NUCLEOTIDE-DISULFIDE OXIDOREDUCTASE DOMAIN-CONTAINING PROTEIN 1"/>
    <property type="match status" value="1"/>
</dbReference>
<dbReference type="InterPro" id="IPR023753">
    <property type="entry name" value="FAD/NAD-binding_dom"/>
</dbReference>
<feature type="domain" description="FAD/NAD(P)-binding" evidence="7">
    <location>
        <begin position="398"/>
        <end position="508"/>
    </location>
</feature>
<accession>A0A1J1HDT7</accession>
<dbReference type="InterPro" id="IPR036188">
    <property type="entry name" value="FAD/NAD-bd_sf"/>
</dbReference>
<evidence type="ECO:0000256" key="6">
    <source>
        <dbReference type="ARBA" id="ARBA00023002"/>
    </source>
</evidence>
<evidence type="ECO:0000256" key="2">
    <source>
        <dbReference type="ARBA" id="ARBA00008147"/>
    </source>
</evidence>
<dbReference type="Gene3D" id="3.30.390.30">
    <property type="match status" value="1"/>
</dbReference>
<gene>
    <name evidence="9" type="ORF">CLUMA_CG000226</name>
</gene>
<evidence type="ECO:0000256" key="4">
    <source>
        <dbReference type="ARBA" id="ARBA00022630"/>
    </source>
</evidence>
<dbReference type="EMBL" id="CVRI01000001">
    <property type="protein sequence ID" value="CRK86157.1"/>
    <property type="molecule type" value="Genomic_DNA"/>
</dbReference>
<organism evidence="9 10">
    <name type="scientific">Clunio marinus</name>
    <dbReference type="NCBI Taxonomy" id="568069"/>
    <lineage>
        <taxon>Eukaryota</taxon>
        <taxon>Metazoa</taxon>
        <taxon>Ecdysozoa</taxon>
        <taxon>Arthropoda</taxon>
        <taxon>Hexapoda</taxon>
        <taxon>Insecta</taxon>
        <taxon>Pterygota</taxon>
        <taxon>Neoptera</taxon>
        <taxon>Endopterygota</taxon>
        <taxon>Diptera</taxon>
        <taxon>Nematocera</taxon>
        <taxon>Chironomoidea</taxon>
        <taxon>Chironomidae</taxon>
        <taxon>Clunio</taxon>
    </lineage>
</organism>
<proteinExistence type="inferred from homology"/>
<evidence type="ECO:0000256" key="3">
    <source>
        <dbReference type="ARBA" id="ARBA00018240"/>
    </source>
</evidence>
<dbReference type="GO" id="GO:0016491">
    <property type="term" value="F:oxidoreductase activity"/>
    <property type="evidence" value="ECO:0007669"/>
    <property type="project" value="UniProtKB-KW"/>
</dbReference>
<evidence type="ECO:0000313" key="9">
    <source>
        <dbReference type="EMBL" id="CRK86157.1"/>
    </source>
</evidence>
<keyword evidence="6" id="KW-0560">Oxidoreductase</keyword>
<dbReference type="SUPFAM" id="SSF51905">
    <property type="entry name" value="FAD/NAD(P)-binding domain"/>
    <property type="match status" value="2"/>
</dbReference>
<feature type="non-terminal residue" evidence="9">
    <location>
        <position position="1"/>
    </location>
</feature>
<dbReference type="Pfam" id="PF18267">
    <property type="entry name" value="Rubredoxin_C"/>
    <property type="match status" value="1"/>
</dbReference>
<dbReference type="AlphaFoldDB" id="A0A1J1HDT7"/>
<evidence type="ECO:0000259" key="8">
    <source>
        <dbReference type="Pfam" id="PF18267"/>
    </source>
</evidence>